<dbReference type="InterPro" id="IPR002100">
    <property type="entry name" value="TF_MADSbox"/>
</dbReference>
<evidence type="ECO:0000256" key="1">
    <source>
        <dbReference type="ARBA" id="ARBA00004123"/>
    </source>
</evidence>
<comment type="caution">
    <text evidence="8">The sequence shown here is derived from an EMBL/GenBank/DDBJ whole genome shotgun (WGS) entry which is preliminary data.</text>
</comment>
<evidence type="ECO:0000256" key="2">
    <source>
        <dbReference type="ARBA" id="ARBA00023015"/>
    </source>
</evidence>
<dbReference type="Pfam" id="PF00319">
    <property type="entry name" value="SRF-TF"/>
    <property type="match status" value="1"/>
</dbReference>
<dbReference type="PRINTS" id="PR00404">
    <property type="entry name" value="MADSDOMAIN"/>
</dbReference>
<dbReference type="InterPro" id="IPR036879">
    <property type="entry name" value="TF_MADSbox_sf"/>
</dbReference>
<feature type="domain" description="MADS-box" evidence="6">
    <location>
        <begin position="1"/>
        <end position="61"/>
    </location>
</feature>
<dbReference type="Pfam" id="PF01486">
    <property type="entry name" value="K-box"/>
    <property type="match status" value="1"/>
</dbReference>
<dbReference type="GO" id="GO:0003700">
    <property type="term" value="F:DNA-binding transcription factor activity"/>
    <property type="evidence" value="ECO:0007669"/>
    <property type="project" value="InterPro"/>
</dbReference>
<protein>
    <submittedName>
        <fullName evidence="8">Uncharacterized protein</fullName>
    </submittedName>
</protein>
<name>A0A8T2T358_CERRI</name>
<dbReference type="PANTHER" id="PTHR48019">
    <property type="entry name" value="SERUM RESPONSE FACTOR HOMOLOG"/>
    <property type="match status" value="1"/>
</dbReference>
<dbReference type="GO" id="GO:0046983">
    <property type="term" value="F:protein dimerization activity"/>
    <property type="evidence" value="ECO:0007669"/>
    <property type="project" value="InterPro"/>
</dbReference>
<keyword evidence="4" id="KW-0804">Transcription</keyword>
<dbReference type="GO" id="GO:0005634">
    <property type="term" value="C:nucleus"/>
    <property type="evidence" value="ECO:0007669"/>
    <property type="project" value="UniProtKB-SubCell"/>
</dbReference>
<dbReference type="SUPFAM" id="SSF55455">
    <property type="entry name" value="SRF-like"/>
    <property type="match status" value="1"/>
</dbReference>
<dbReference type="GO" id="GO:0000977">
    <property type="term" value="F:RNA polymerase II transcription regulatory region sequence-specific DNA binding"/>
    <property type="evidence" value="ECO:0007669"/>
    <property type="project" value="InterPro"/>
</dbReference>
<dbReference type="Gene3D" id="3.40.1810.10">
    <property type="entry name" value="Transcription factor, MADS-box"/>
    <property type="match status" value="1"/>
</dbReference>
<keyword evidence="3" id="KW-0238">DNA-binding</keyword>
<sequence length="238" mass="26465">MPRRKVMIKRIENSTTRQVTFSKRKVGLIKKAHDLSVLCDVEVGVIIFSSRGRLFQFASPSMPSVLKRYLKAQTDAKSADNGSSIKNLEVDRLTPLIQKLKALQSNIGGDDLEGLSLRDLIYLEQQIHRRLGRIRAKKEEMILDKLEDLKREVADSLRTTKTNSSLLDKVGGFSSSEMTSSHDIANRISLVVPEAPQADASLPGRVVRGKQVIVVGCPPPVKPLKITEDLNHSPLCME</sequence>
<dbReference type="InterPro" id="IPR050142">
    <property type="entry name" value="MADS-box/MEF2_TF"/>
</dbReference>
<reference evidence="8" key="1">
    <citation type="submission" date="2021-08" db="EMBL/GenBank/DDBJ databases">
        <title>WGS assembly of Ceratopteris richardii.</title>
        <authorList>
            <person name="Marchant D.B."/>
            <person name="Chen G."/>
            <person name="Jenkins J."/>
            <person name="Shu S."/>
            <person name="Leebens-Mack J."/>
            <person name="Grimwood J."/>
            <person name="Schmutz J."/>
            <person name="Soltis P."/>
            <person name="Soltis D."/>
            <person name="Chen Z.-H."/>
        </authorList>
    </citation>
    <scope>NUCLEOTIDE SEQUENCE</scope>
    <source>
        <strain evidence="8">Whitten #5841</strain>
        <tissue evidence="8">Leaf</tissue>
    </source>
</reference>
<evidence type="ECO:0000256" key="5">
    <source>
        <dbReference type="ARBA" id="ARBA00023242"/>
    </source>
</evidence>
<evidence type="ECO:0000259" key="6">
    <source>
        <dbReference type="PROSITE" id="PS50066"/>
    </source>
</evidence>
<dbReference type="InterPro" id="IPR002487">
    <property type="entry name" value="TF_Kbox"/>
</dbReference>
<dbReference type="Proteomes" id="UP000825935">
    <property type="component" value="Chromosome 16"/>
</dbReference>
<organism evidence="8 9">
    <name type="scientific">Ceratopteris richardii</name>
    <name type="common">Triangle waterfern</name>
    <dbReference type="NCBI Taxonomy" id="49495"/>
    <lineage>
        <taxon>Eukaryota</taxon>
        <taxon>Viridiplantae</taxon>
        <taxon>Streptophyta</taxon>
        <taxon>Embryophyta</taxon>
        <taxon>Tracheophyta</taxon>
        <taxon>Polypodiopsida</taxon>
        <taxon>Polypodiidae</taxon>
        <taxon>Polypodiales</taxon>
        <taxon>Pteridineae</taxon>
        <taxon>Pteridaceae</taxon>
        <taxon>Parkerioideae</taxon>
        <taxon>Ceratopteris</taxon>
    </lineage>
</organism>
<proteinExistence type="predicted"/>
<dbReference type="InterPro" id="IPR033896">
    <property type="entry name" value="MEF2-like_N"/>
</dbReference>
<evidence type="ECO:0000313" key="8">
    <source>
        <dbReference type="EMBL" id="KAH7387529.1"/>
    </source>
</evidence>
<feature type="domain" description="K-box" evidence="7">
    <location>
        <begin position="83"/>
        <end position="176"/>
    </location>
</feature>
<evidence type="ECO:0000256" key="3">
    <source>
        <dbReference type="ARBA" id="ARBA00023125"/>
    </source>
</evidence>
<evidence type="ECO:0000259" key="7">
    <source>
        <dbReference type="PROSITE" id="PS51297"/>
    </source>
</evidence>
<keyword evidence="9" id="KW-1185">Reference proteome</keyword>
<keyword evidence="5" id="KW-0539">Nucleus</keyword>
<dbReference type="PROSITE" id="PS51297">
    <property type="entry name" value="K_BOX"/>
    <property type="match status" value="1"/>
</dbReference>
<dbReference type="OrthoDB" id="1933443at2759"/>
<dbReference type="GO" id="GO:0045944">
    <property type="term" value="P:positive regulation of transcription by RNA polymerase II"/>
    <property type="evidence" value="ECO:0007669"/>
    <property type="project" value="InterPro"/>
</dbReference>
<dbReference type="AlphaFoldDB" id="A0A8T2T358"/>
<evidence type="ECO:0000256" key="4">
    <source>
        <dbReference type="ARBA" id="ARBA00023163"/>
    </source>
</evidence>
<dbReference type="SMART" id="SM00432">
    <property type="entry name" value="MADS"/>
    <property type="match status" value="1"/>
</dbReference>
<dbReference type="EMBL" id="CM035421">
    <property type="protein sequence ID" value="KAH7387529.1"/>
    <property type="molecule type" value="Genomic_DNA"/>
</dbReference>
<evidence type="ECO:0000313" key="9">
    <source>
        <dbReference type="Proteomes" id="UP000825935"/>
    </source>
</evidence>
<keyword evidence="2" id="KW-0805">Transcription regulation</keyword>
<dbReference type="CDD" id="cd00265">
    <property type="entry name" value="MADS_MEF2_like"/>
    <property type="match status" value="1"/>
</dbReference>
<comment type="subcellular location">
    <subcellularLocation>
        <location evidence="1">Nucleus</location>
    </subcellularLocation>
</comment>
<dbReference type="OMA" id="IECTSND"/>
<accession>A0A8T2T358</accession>
<gene>
    <name evidence="8" type="ORF">KP509_16G027500</name>
</gene>
<dbReference type="PROSITE" id="PS50066">
    <property type="entry name" value="MADS_BOX_2"/>
    <property type="match status" value="1"/>
</dbReference>